<feature type="region of interest" description="Disordered" evidence="11">
    <location>
        <begin position="459"/>
        <end position="590"/>
    </location>
</feature>
<dbReference type="PRINTS" id="PR01069">
    <property type="entry name" value="ACCCTRFRASEA"/>
</dbReference>
<dbReference type="GO" id="GO:0006633">
    <property type="term" value="P:fatty acid biosynthetic process"/>
    <property type="evidence" value="ECO:0007669"/>
    <property type="project" value="UniProtKB-KW"/>
</dbReference>
<feature type="transmembrane region" description="Helical" evidence="12">
    <location>
        <begin position="806"/>
        <end position="825"/>
    </location>
</feature>
<evidence type="ECO:0000256" key="9">
    <source>
        <dbReference type="ARBA" id="ARBA00023160"/>
    </source>
</evidence>
<keyword evidence="12" id="KW-0812">Transmembrane</keyword>
<dbReference type="GO" id="GO:0003989">
    <property type="term" value="F:acetyl-CoA carboxylase activity"/>
    <property type="evidence" value="ECO:0007669"/>
    <property type="project" value="InterPro"/>
</dbReference>
<comment type="caution">
    <text evidence="14">The sequence shown here is derived from an EMBL/GenBank/DDBJ whole genome shotgun (WGS) entry which is preliminary data.</text>
</comment>
<dbReference type="InterPro" id="IPR001872">
    <property type="entry name" value="Peptidase_A8"/>
</dbReference>
<accession>A0A812MSF1</accession>
<keyword evidence="12" id="KW-0472">Membrane</keyword>
<dbReference type="SUPFAM" id="SSF109635">
    <property type="entry name" value="DnaK suppressor protein DksA, alpha-hairpin domain"/>
    <property type="match status" value="1"/>
</dbReference>
<feature type="compositionally biased region" description="Basic residues" evidence="11">
    <location>
        <begin position="539"/>
        <end position="556"/>
    </location>
</feature>
<dbReference type="EC" id="2.1.3.15" evidence="2"/>
<feature type="transmembrane region" description="Helical" evidence="12">
    <location>
        <begin position="832"/>
        <end position="850"/>
    </location>
</feature>
<feature type="compositionally biased region" description="Basic and acidic residues" evidence="11">
    <location>
        <begin position="484"/>
        <end position="493"/>
    </location>
</feature>
<gene>
    <name evidence="14" type="primary">accA</name>
    <name evidence="14" type="ORF">SNEC2469_LOCUS6584</name>
</gene>
<evidence type="ECO:0000256" key="4">
    <source>
        <dbReference type="ARBA" id="ARBA00022679"/>
    </source>
</evidence>
<sequence>MAGGVGHGAERAGLAREGGRQGALAGAGEDGDEEAAREVEVGGLGLGGDLGEHLRLDAEEDAGEGVLIFREFGDGGSRLDAQGLPLVSALLGAGDDDPVGGGDGRFGGVEAAADDGGGHVAAADDGEDDTRESGMAIPYTLAFEKPVVEIEKKLSALGAGVDRAGDDPGETKGEIDELRKQHARALKKAYKALSPWDTVRVARHPERPQFRDYVSLICKDFVELHGDRRFGDDPAIVTGFARIDSIKCLLVGHHKGRDTNEKLASHFGCAHPEGYRKALLKMKLAEKFGLPIVTFVDTPGAYPGLGAEQRGQAEAIAVNLREMARIETPIISLVIGEGGSGGALGIAVADRVAMLEHAWYSVISPEGCAAILWKEANEQTNTEAARALCLTASDNLRLGIIDDVVKEPVGGAHRDPKATAEAVKKWIVETLTPMKRLKRSNLPSRRYKRFRGLGTYTEAPAEAVESGPDGGGLNPRRAGLDAGQRFEEERFGGQEDATTTKKTVRKKAPAKKPTSKKATTKKAPAKKATTKKSAASKKATTKKATTKKTASKKATTKKSSASKKSGSAKSRSSGASKEAKTSRYKKLTKSPFNKKQLDEFREILQAKRALIVGDVSSMEMEALTGGGSGSLSHLPQHMADQGSDTFDQSLNLDLAASQRKLLKEIDDALARIENGTYGVCEMLGKQIKIERLRHTPWARYSIDAARARDVPVHPAWRSGRAWAVLLVVVVAALFADLASKSWAFANLSHAPVVIDRAEVLETPPDELMRLLGVHARAERVVIPSVLEFRLVLNSGAIFGAGQGMRGLFIGFTALALAFAVWLFATRTSRKDWLAHGAIGLVVAGGLGNLYDRLVYGCVRDFIHPLPGVTFPGSAREVWPYVSNVADAFLIVGIAVLMVKLWRHPPAPEGNAGGADGE</sequence>
<dbReference type="NCBIfam" id="NF041504">
    <property type="entry name" value="AccA_sub"/>
    <property type="match status" value="1"/>
</dbReference>
<evidence type="ECO:0000256" key="2">
    <source>
        <dbReference type="ARBA" id="ARBA00011883"/>
    </source>
</evidence>
<dbReference type="GO" id="GO:0016020">
    <property type="term" value="C:membrane"/>
    <property type="evidence" value="ECO:0007669"/>
    <property type="project" value="InterPro"/>
</dbReference>
<organism evidence="14 15">
    <name type="scientific">Symbiodinium necroappetens</name>
    <dbReference type="NCBI Taxonomy" id="1628268"/>
    <lineage>
        <taxon>Eukaryota</taxon>
        <taxon>Sar</taxon>
        <taxon>Alveolata</taxon>
        <taxon>Dinophyceae</taxon>
        <taxon>Suessiales</taxon>
        <taxon>Symbiodiniaceae</taxon>
        <taxon>Symbiodinium</taxon>
    </lineage>
</organism>
<dbReference type="Pfam" id="PF01252">
    <property type="entry name" value="Peptidase_A8"/>
    <property type="match status" value="1"/>
</dbReference>
<dbReference type="Gene3D" id="3.90.226.10">
    <property type="entry name" value="2-enoyl-CoA Hydratase, Chain A, domain 1"/>
    <property type="match status" value="1"/>
</dbReference>
<evidence type="ECO:0000313" key="15">
    <source>
        <dbReference type="Proteomes" id="UP000601435"/>
    </source>
</evidence>
<dbReference type="InterPro" id="IPR037187">
    <property type="entry name" value="DnaK_N"/>
</dbReference>
<dbReference type="GO" id="GO:0005524">
    <property type="term" value="F:ATP binding"/>
    <property type="evidence" value="ECO:0007669"/>
    <property type="project" value="UniProtKB-KW"/>
</dbReference>
<evidence type="ECO:0000256" key="10">
    <source>
        <dbReference type="ARBA" id="ARBA00049152"/>
    </source>
</evidence>
<feature type="region of interest" description="Disordered" evidence="11">
    <location>
        <begin position="1"/>
        <end position="37"/>
    </location>
</feature>
<dbReference type="PANTHER" id="PTHR42853:SF3">
    <property type="entry name" value="ACETYL-COENZYME A CARBOXYLASE CARBOXYL TRANSFERASE SUBUNIT ALPHA, CHLOROPLASTIC"/>
    <property type="match status" value="1"/>
</dbReference>
<feature type="transmembrane region" description="Helical" evidence="12">
    <location>
        <begin position="877"/>
        <end position="898"/>
    </location>
</feature>
<feature type="compositionally biased region" description="Low complexity" evidence="11">
    <location>
        <begin position="557"/>
        <end position="576"/>
    </location>
</feature>
<keyword evidence="5" id="KW-0547">Nucleotide-binding</keyword>
<dbReference type="UniPathway" id="UPA00655">
    <property type="reaction ID" value="UER00711"/>
</dbReference>
<dbReference type="Gene3D" id="1.20.120.910">
    <property type="entry name" value="DksA, coiled-coil domain"/>
    <property type="match status" value="1"/>
</dbReference>
<dbReference type="HAMAP" id="MF_00823">
    <property type="entry name" value="AcetylCoA_CT_alpha"/>
    <property type="match status" value="1"/>
</dbReference>
<dbReference type="NCBIfam" id="TIGR00513">
    <property type="entry name" value="accA"/>
    <property type="match status" value="1"/>
</dbReference>
<evidence type="ECO:0000256" key="3">
    <source>
        <dbReference type="ARBA" id="ARBA00022516"/>
    </source>
</evidence>
<dbReference type="PROSITE" id="PS50989">
    <property type="entry name" value="COA_CT_CTER"/>
    <property type="match status" value="1"/>
</dbReference>
<protein>
    <recommendedName>
        <fullName evidence="2">acetyl-CoA carboxytransferase</fullName>
        <ecNumber evidence="2">2.1.3.15</ecNumber>
    </recommendedName>
</protein>
<keyword evidence="12" id="KW-1133">Transmembrane helix</keyword>
<comment type="catalytic activity">
    <reaction evidence="10">
        <text>N(6)-carboxybiotinyl-L-lysyl-[protein] + acetyl-CoA = N(6)-biotinyl-L-lysyl-[protein] + malonyl-CoA</text>
        <dbReference type="Rhea" id="RHEA:54728"/>
        <dbReference type="Rhea" id="RHEA-COMP:10505"/>
        <dbReference type="Rhea" id="RHEA-COMP:10506"/>
        <dbReference type="ChEBI" id="CHEBI:57288"/>
        <dbReference type="ChEBI" id="CHEBI:57384"/>
        <dbReference type="ChEBI" id="CHEBI:83144"/>
        <dbReference type="ChEBI" id="CHEBI:83145"/>
        <dbReference type="EC" id="2.1.3.15"/>
    </reaction>
</comment>
<dbReference type="GO" id="GO:2001295">
    <property type="term" value="P:malonyl-CoA biosynthetic process"/>
    <property type="evidence" value="ECO:0007669"/>
    <property type="project" value="UniProtKB-UniPathway"/>
</dbReference>
<dbReference type="HAMAP" id="MF_00161">
    <property type="entry name" value="LspA"/>
    <property type="match status" value="1"/>
</dbReference>
<keyword evidence="4" id="KW-0808">Transferase</keyword>
<feature type="compositionally biased region" description="Basic and acidic residues" evidence="11">
    <location>
        <begin position="8"/>
        <end position="19"/>
    </location>
</feature>
<dbReference type="InterPro" id="IPR011763">
    <property type="entry name" value="COA_CT_C"/>
</dbReference>
<dbReference type="PROSITE" id="PS00855">
    <property type="entry name" value="SPASE_II"/>
    <property type="match status" value="1"/>
</dbReference>
<evidence type="ECO:0000256" key="11">
    <source>
        <dbReference type="SAM" id="MobiDB-lite"/>
    </source>
</evidence>
<evidence type="ECO:0000256" key="7">
    <source>
        <dbReference type="ARBA" id="ARBA00022840"/>
    </source>
</evidence>
<dbReference type="OrthoDB" id="449113at2759"/>
<evidence type="ECO:0000256" key="5">
    <source>
        <dbReference type="ARBA" id="ARBA00022741"/>
    </source>
</evidence>
<dbReference type="Proteomes" id="UP000601435">
    <property type="component" value="Unassembled WGS sequence"/>
</dbReference>
<evidence type="ECO:0000256" key="6">
    <source>
        <dbReference type="ARBA" id="ARBA00022832"/>
    </source>
</evidence>
<dbReference type="GO" id="GO:0009317">
    <property type="term" value="C:acetyl-CoA carboxylase complex"/>
    <property type="evidence" value="ECO:0007669"/>
    <property type="project" value="InterPro"/>
</dbReference>
<keyword evidence="7" id="KW-0067">ATP-binding</keyword>
<name>A0A812MSF1_9DINO</name>
<dbReference type="InterPro" id="IPR001095">
    <property type="entry name" value="Acetyl_CoA_COase_a_su"/>
</dbReference>
<evidence type="ECO:0000259" key="13">
    <source>
        <dbReference type="PROSITE" id="PS50989"/>
    </source>
</evidence>
<dbReference type="InterPro" id="IPR029045">
    <property type="entry name" value="ClpP/crotonase-like_dom_sf"/>
</dbReference>
<dbReference type="EMBL" id="CAJNJA010011469">
    <property type="protein sequence ID" value="CAE7273121.1"/>
    <property type="molecule type" value="Genomic_DNA"/>
</dbReference>
<dbReference type="Pfam" id="PF03255">
    <property type="entry name" value="ACCA"/>
    <property type="match status" value="1"/>
</dbReference>
<feature type="domain" description="CoA carboxyltransferase C-terminal" evidence="13">
    <location>
        <begin position="177"/>
        <end position="433"/>
    </location>
</feature>
<dbReference type="GO" id="GO:0006508">
    <property type="term" value="P:proteolysis"/>
    <property type="evidence" value="ECO:0007669"/>
    <property type="project" value="InterPro"/>
</dbReference>
<dbReference type="NCBIfam" id="NF004344">
    <property type="entry name" value="PRK05724.1"/>
    <property type="match status" value="1"/>
</dbReference>
<dbReference type="AlphaFoldDB" id="A0A812MSF1"/>
<dbReference type="GO" id="GO:0016743">
    <property type="term" value="F:carboxyl- or carbamoyltransferase activity"/>
    <property type="evidence" value="ECO:0007669"/>
    <property type="project" value="InterPro"/>
</dbReference>
<keyword evidence="3" id="KW-0444">Lipid biosynthesis</keyword>
<evidence type="ECO:0000313" key="14">
    <source>
        <dbReference type="EMBL" id="CAE7273121.1"/>
    </source>
</evidence>
<evidence type="ECO:0000256" key="8">
    <source>
        <dbReference type="ARBA" id="ARBA00023098"/>
    </source>
</evidence>
<keyword evidence="9" id="KW-0275">Fatty acid biosynthesis</keyword>
<feature type="compositionally biased region" description="Basic residues" evidence="11">
    <location>
        <begin position="502"/>
        <end position="530"/>
    </location>
</feature>
<dbReference type="GO" id="GO:0004190">
    <property type="term" value="F:aspartic-type endopeptidase activity"/>
    <property type="evidence" value="ECO:0007669"/>
    <property type="project" value="InterPro"/>
</dbReference>
<evidence type="ECO:0000256" key="12">
    <source>
        <dbReference type="SAM" id="Phobius"/>
    </source>
</evidence>
<proteinExistence type="inferred from homology"/>
<dbReference type="PANTHER" id="PTHR42853">
    <property type="entry name" value="ACETYL-COENZYME A CARBOXYLASE CARBOXYL TRANSFERASE SUBUNIT ALPHA"/>
    <property type="match status" value="1"/>
</dbReference>
<evidence type="ECO:0000256" key="1">
    <source>
        <dbReference type="ARBA" id="ARBA00004956"/>
    </source>
</evidence>
<dbReference type="PROSITE" id="PS51128">
    <property type="entry name" value="ZF_DKSA_2"/>
    <property type="match status" value="1"/>
</dbReference>
<keyword evidence="6" id="KW-0276">Fatty acid metabolism</keyword>
<keyword evidence="8" id="KW-0443">Lipid metabolism</keyword>
<comment type="pathway">
    <text evidence="1">Lipid metabolism; malonyl-CoA biosynthesis; malonyl-CoA from acetyl-CoA: step 1/1.</text>
</comment>
<dbReference type="SUPFAM" id="SSF52096">
    <property type="entry name" value="ClpP/crotonase"/>
    <property type="match status" value="1"/>
</dbReference>
<reference evidence="14" key="1">
    <citation type="submission" date="2021-02" db="EMBL/GenBank/DDBJ databases">
        <authorList>
            <person name="Dougan E. K."/>
            <person name="Rhodes N."/>
            <person name="Thang M."/>
            <person name="Chan C."/>
        </authorList>
    </citation>
    <scope>NUCLEOTIDE SEQUENCE</scope>
</reference>
<keyword evidence="15" id="KW-1185">Reference proteome</keyword>